<dbReference type="EMBL" id="MU118286">
    <property type="protein sequence ID" value="KAF9643097.1"/>
    <property type="molecule type" value="Genomic_DNA"/>
</dbReference>
<proteinExistence type="predicted"/>
<reference evidence="1" key="1">
    <citation type="submission" date="2019-10" db="EMBL/GenBank/DDBJ databases">
        <authorList>
            <consortium name="DOE Joint Genome Institute"/>
            <person name="Kuo A."/>
            <person name="Miyauchi S."/>
            <person name="Kiss E."/>
            <person name="Drula E."/>
            <person name="Kohler A."/>
            <person name="Sanchez-Garcia M."/>
            <person name="Andreopoulos B."/>
            <person name="Barry K.W."/>
            <person name="Bonito G."/>
            <person name="Buee M."/>
            <person name="Carver A."/>
            <person name="Chen C."/>
            <person name="Cichocki N."/>
            <person name="Clum A."/>
            <person name="Culley D."/>
            <person name="Crous P.W."/>
            <person name="Fauchery L."/>
            <person name="Girlanda M."/>
            <person name="Hayes R."/>
            <person name="Keri Z."/>
            <person name="Labutti K."/>
            <person name="Lipzen A."/>
            <person name="Lombard V."/>
            <person name="Magnuson J."/>
            <person name="Maillard F."/>
            <person name="Morin E."/>
            <person name="Murat C."/>
            <person name="Nolan M."/>
            <person name="Ohm R."/>
            <person name="Pangilinan J."/>
            <person name="Pereira M."/>
            <person name="Perotto S."/>
            <person name="Peter M."/>
            <person name="Riley R."/>
            <person name="Sitrit Y."/>
            <person name="Stielow B."/>
            <person name="Szollosi G."/>
            <person name="Zifcakova L."/>
            <person name="Stursova M."/>
            <person name="Spatafora J.W."/>
            <person name="Tedersoo L."/>
            <person name="Vaario L.-M."/>
            <person name="Yamada A."/>
            <person name="Yan M."/>
            <person name="Wang P."/>
            <person name="Xu J."/>
            <person name="Bruns T."/>
            <person name="Baldrian P."/>
            <person name="Vilgalys R."/>
            <person name="Henrissat B."/>
            <person name="Grigoriev I.V."/>
            <person name="Hibbett D."/>
            <person name="Nagy L.G."/>
            <person name="Martin F.M."/>
        </authorList>
    </citation>
    <scope>NUCLEOTIDE SEQUENCE</scope>
    <source>
        <strain evidence="1">P2</strain>
    </source>
</reference>
<accession>A0ACB6Z0N6</accession>
<evidence type="ECO:0000313" key="1">
    <source>
        <dbReference type="EMBL" id="KAF9643097.1"/>
    </source>
</evidence>
<organism evidence="1 2">
    <name type="scientific">Thelephora ganbajun</name>
    <name type="common">Ganba fungus</name>
    <dbReference type="NCBI Taxonomy" id="370292"/>
    <lineage>
        <taxon>Eukaryota</taxon>
        <taxon>Fungi</taxon>
        <taxon>Dikarya</taxon>
        <taxon>Basidiomycota</taxon>
        <taxon>Agaricomycotina</taxon>
        <taxon>Agaricomycetes</taxon>
        <taxon>Thelephorales</taxon>
        <taxon>Thelephoraceae</taxon>
        <taxon>Thelephora</taxon>
    </lineage>
</organism>
<sequence length="184" mass="21177">MTLKNNQDLLNQCSPPQEEWQGSNRQLWVEYPTMASLVDAIISQEDNEFPHHQFASGCSFDDIVWQQAIGACKNMDHNHHGCDMGDEEKVLFDLVSLGIIDHQEFNEPHKWSSCSIRYLAVVADHLWALLEAERSRNDRVEQELNELKGQVTLLNTRLLAINRFSFDVNSKGTLPYLCYVKGER</sequence>
<protein>
    <submittedName>
        <fullName evidence="1">Uncharacterized protein</fullName>
    </submittedName>
</protein>
<name>A0ACB6Z0N6_THEGA</name>
<comment type="caution">
    <text evidence="1">The sequence shown here is derived from an EMBL/GenBank/DDBJ whole genome shotgun (WGS) entry which is preliminary data.</text>
</comment>
<evidence type="ECO:0000313" key="2">
    <source>
        <dbReference type="Proteomes" id="UP000886501"/>
    </source>
</evidence>
<keyword evidence="2" id="KW-1185">Reference proteome</keyword>
<reference evidence="1" key="2">
    <citation type="journal article" date="2020" name="Nat. Commun.">
        <title>Large-scale genome sequencing of mycorrhizal fungi provides insights into the early evolution of symbiotic traits.</title>
        <authorList>
            <person name="Miyauchi S."/>
            <person name="Kiss E."/>
            <person name="Kuo A."/>
            <person name="Drula E."/>
            <person name="Kohler A."/>
            <person name="Sanchez-Garcia M."/>
            <person name="Morin E."/>
            <person name="Andreopoulos B."/>
            <person name="Barry K.W."/>
            <person name="Bonito G."/>
            <person name="Buee M."/>
            <person name="Carver A."/>
            <person name="Chen C."/>
            <person name="Cichocki N."/>
            <person name="Clum A."/>
            <person name="Culley D."/>
            <person name="Crous P.W."/>
            <person name="Fauchery L."/>
            <person name="Girlanda M."/>
            <person name="Hayes R.D."/>
            <person name="Keri Z."/>
            <person name="LaButti K."/>
            <person name="Lipzen A."/>
            <person name="Lombard V."/>
            <person name="Magnuson J."/>
            <person name="Maillard F."/>
            <person name="Murat C."/>
            <person name="Nolan M."/>
            <person name="Ohm R.A."/>
            <person name="Pangilinan J."/>
            <person name="Pereira M.F."/>
            <person name="Perotto S."/>
            <person name="Peter M."/>
            <person name="Pfister S."/>
            <person name="Riley R."/>
            <person name="Sitrit Y."/>
            <person name="Stielow J.B."/>
            <person name="Szollosi G."/>
            <person name="Zifcakova L."/>
            <person name="Stursova M."/>
            <person name="Spatafora J.W."/>
            <person name="Tedersoo L."/>
            <person name="Vaario L.M."/>
            <person name="Yamada A."/>
            <person name="Yan M."/>
            <person name="Wang P."/>
            <person name="Xu J."/>
            <person name="Bruns T."/>
            <person name="Baldrian P."/>
            <person name="Vilgalys R."/>
            <person name="Dunand C."/>
            <person name="Henrissat B."/>
            <person name="Grigoriev I.V."/>
            <person name="Hibbett D."/>
            <person name="Nagy L.G."/>
            <person name="Martin F.M."/>
        </authorList>
    </citation>
    <scope>NUCLEOTIDE SEQUENCE</scope>
    <source>
        <strain evidence="1">P2</strain>
    </source>
</reference>
<dbReference type="Proteomes" id="UP000886501">
    <property type="component" value="Unassembled WGS sequence"/>
</dbReference>
<gene>
    <name evidence="1" type="ORF">BDM02DRAFT_3132656</name>
</gene>